<dbReference type="RefSeq" id="WP_211423904.1">
    <property type="nucleotide sequence ID" value="NZ_CP072643.1"/>
</dbReference>
<dbReference type="Proteomes" id="UP000677668">
    <property type="component" value="Chromosome 2"/>
</dbReference>
<keyword evidence="1" id="KW-0597">Phosphoprotein</keyword>
<keyword evidence="2" id="KW-0812">Transmembrane</keyword>
<dbReference type="InterPro" id="IPR001932">
    <property type="entry name" value="PPM-type_phosphatase-like_dom"/>
</dbReference>
<evidence type="ECO:0000259" key="3">
    <source>
        <dbReference type="SMART" id="SM00331"/>
    </source>
</evidence>
<reference evidence="4 5" key="1">
    <citation type="submission" date="2021-03" db="EMBL/GenBank/DDBJ databases">
        <title>Genomic and phenotypic characterization of Chloracidobacterium isolates provides evidence for multiple species.</title>
        <authorList>
            <person name="Saini M.K."/>
            <person name="Costas A.M.G."/>
            <person name="Tank M."/>
            <person name="Bryant D.A."/>
        </authorList>
    </citation>
    <scope>NUCLEOTIDE SEQUENCE [LARGE SCALE GENOMIC DNA]</scope>
    <source>
        <strain evidence="4 5">N</strain>
    </source>
</reference>
<dbReference type="Pfam" id="PF07228">
    <property type="entry name" value="SpoIIE"/>
    <property type="match status" value="1"/>
</dbReference>
<organism evidence="4 5">
    <name type="scientific">Chloracidobacterium sp. N</name>
    <dbReference type="NCBI Taxonomy" id="2821540"/>
    <lineage>
        <taxon>Bacteria</taxon>
        <taxon>Pseudomonadati</taxon>
        <taxon>Acidobacteriota</taxon>
        <taxon>Terriglobia</taxon>
        <taxon>Terriglobales</taxon>
        <taxon>Acidobacteriaceae</taxon>
        <taxon>Chloracidobacterium</taxon>
        <taxon>Chloracidobacterium aggregatum</taxon>
    </lineage>
</organism>
<dbReference type="Gene3D" id="2.60.40.10">
    <property type="entry name" value="Immunoglobulins"/>
    <property type="match status" value="1"/>
</dbReference>
<dbReference type="InterPro" id="IPR011110">
    <property type="entry name" value="Reg_prop"/>
</dbReference>
<dbReference type="Gene3D" id="3.60.40.10">
    <property type="entry name" value="PPM-type phosphatase domain"/>
    <property type="match status" value="1"/>
</dbReference>
<name>A0ABX8B7X9_9BACT</name>
<keyword evidence="2" id="KW-1133">Transmembrane helix</keyword>
<accession>A0ABX8B7X9</accession>
<dbReference type="PANTHER" id="PTHR43547:SF2">
    <property type="entry name" value="HYBRID SIGNAL TRANSDUCTION HISTIDINE KINASE C"/>
    <property type="match status" value="1"/>
</dbReference>
<feature type="transmembrane region" description="Helical" evidence="2">
    <location>
        <begin position="772"/>
        <end position="790"/>
    </location>
</feature>
<dbReference type="SUPFAM" id="SSF63829">
    <property type="entry name" value="Calcium-dependent phosphotriesterase"/>
    <property type="match status" value="3"/>
</dbReference>
<feature type="domain" description="PPM-type phosphatase" evidence="3">
    <location>
        <begin position="855"/>
        <end position="1092"/>
    </location>
</feature>
<dbReference type="InterPro" id="IPR011123">
    <property type="entry name" value="Y_Y_Y"/>
</dbReference>
<dbReference type="InterPro" id="IPR015943">
    <property type="entry name" value="WD40/YVTN_repeat-like_dom_sf"/>
</dbReference>
<evidence type="ECO:0000256" key="2">
    <source>
        <dbReference type="SAM" id="Phobius"/>
    </source>
</evidence>
<dbReference type="PANTHER" id="PTHR43547">
    <property type="entry name" value="TWO-COMPONENT HISTIDINE KINASE"/>
    <property type="match status" value="1"/>
</dbReference>
<proteinExistence type="predicted"/>
<dbReference type="SMART" id="SM00331">
    <property type="entry name" value="PP2C_SIG"/>
    <property type="match status" value="1"/>
</dbReference>
<dbReference type="Pfam" id="PF07494">
    <property type="entry name" value="Reg_prop"/>
    <property type="match status" value="9"/>
</dbReference>
<keyword evidence="2" id="KW-0472">Membrane</keyword>
<dbReference type="EMBL" id="CP072643">
    <property type="protein sequence ID" value="QUV95696.1"/>
    <property type="molecule type" value="Genomic_DNA"/>
</dbReference>
<dbReference type="Gene3D" id="2.130.10.10">
    <property type="entry name" value="YVTN repeat-like/Quinoprotein amine dehydrogenase"/>
    <property type="match status" value="3"/>
</dbReference>
<evidence type="ECO:0000313" key="5">
    <source>
        <dbReference type="Proteomes" id="UP000677668"/>
    </source>
</evidence>
<evidence type="ECO:0000313" key="4">
    <source>
        <dbReference type="EMBL" id="QUV95696.1"/>
    </source>
</evidence>
<dbReference type="Pfam" id="PF07495">
    <property type="entry name" value="Y_Y_Y"/>
    <property type="match status" value="1"/>
</dbReference>
<evidence type="ECO:0000256" key="1">
    <source>
        <dbReference type="ARBA" id="ARBA00022553"/>
    </source>
</evidence>
<dbReference type="InterPro" id="IPR036457">
    <property type="entry name" value="PPM-type-like_dom_sf"/>
</dbReference>
<sequence length="1096" mass="121780">MLVESGGIPLPMVYCQPVRRRWCFSRWYVLCFWWLLCAIPAAALDPHKTVTQYGRDIFQEGLPQQSVHAILQTRDGYLWLATYEGVARFNGFSFTVFDRRNTPAIKNNSVWSLCEDRAGTLWMGTLGGGLLRYRDGVFTALTKADGLAGDFVYALCEGPDGTLWVGTNQGLSRFHQGRWEICPAERPFKILALGFDRTGMLWVGTEGAGLHRVVGGQLARFTVDEAPAGDTVTAIRETSDGILWLAFYGVGLVARREGQTTLYAERQGLPSRLVWTLWEDRDRVLWIGTDGGGVARLYQGRFETFTARDGLTQDFVRSLSEDREGSLWLGTNAGLTRLRDTRVTVFGAPQGLPAESVRSVCEDQAGRLWIGTDGGGVCVLDGRQTTVYGKAQGLTNEAVRSVYPDRGGGVWVGTNGGGVVLIENGRIVARYDKSRGLSSDAVYALCQDDTGALWIGTYGGGLNRLQAGRIEPFTVENGLPDNIVRCLLPRRAGGVWIGTQGGLSLWHAGRFTHYGMAEGLLNNTVFTLHEDPDGTLWIGTEGGLSRLRRGQITSLTSRVGLYDDKIFHILDDAEGGFWMSCNRGIFCLRRDDVEAVLDGRRPALESTRVYGIPDGMRTRQCNGASSPAGWATRRGELWFPTARGAVRIIPRELVSNPLPPPVWIERVVVNGVPCIDVPTAEGQGTFAQDEGRVEFDCAGLSFLIPDRVRFRFRLEGYDANWVDVGDRRTAFYTNLSAGRYVFRVQACNNDDVWNEVGAAYSFYLYPPLWRRWWMLTLYGLVVVGAVYGGVRWRLGILERRAAQLEAVVQARTAEVVRQRDEIAMQQAEMLDSIRYAERIQRSMLMYRERMAAVLEEHFIVFLPKDIVSGDFYWFDQVGEDEDVIVAVADCTGHGVPGALLAMAGSILLTQIVRGEGITDPAAILERLDASLLETLQVHGHRETAASVETLDGLEMTLCHISLRHRQVTFAGAGRPLYYAVAGEGPEENGLIRQLSGNRRAIGGFSRRHRETFRNHGLSFDRGLVLYLTSDGFADQPGGAQGRRYSTRVLRQQLGRLYHRPLAEQKAQLLALLQDYQNGLPQRDDITVLGIRLGDWD</sequence>
<gene>
    <name evidence="4" type="ORF">J8C05_12805</name>
</gene>
<dbReference type="InterPro" id="IPR013783">
    <property type="entry name" value="Ig-like_fold"/>
</dbReference>
<keyword evidence="5" id="KW-1185">Reference proteome</keyword>
<protein>
    <submittedName>
        <fullName evidence="4">SpoIIE family protein phosphatase</fullName>
    </submittedName>
</protein>